<sequence length="243" mass="27206">MPQATVLRLANQLAVYPGMLEQYGRRAQTRSDHLKLVLKYLDWKPVPTRGETLKELEQFLLDRAMEHDSPSLLFHQAAEFLISARMVRPGVVTLMEMVATARTGAGALTSERVDHLLARPMRADLDRLLVHDPEIGATRLAWLTTPAVEATPASIKLAIDKLMYLRALDAHLLDLSMLPRRCPCRGRCGRAPHSRPGPAVQGLRRRNAAKVRRLLASCGYRATLPSPLRRCVFRRYMPASSGT</sequence>
<dbReference type="AlphaFoldDB" id="A0A1M4EJ16"/>
<dbReference type="InterPro" id="IPR025296">
    <property type="entry name" value="DUF4158"/>
</dbReference>
<evidence type="ECO:0000313" key="2">
    <source>
        <dbReference type="EMBL" id="SBO98774.1"/>
    </source>
</evidence>
<gene>
    <name evidence="2" type="ORF">BN4615_P8290</name>
</gene>
<accession>A0A1M4EJ16</accession>
<reference evidence="2" key="1">
    <citation type="submission" date="2016-04" db="EMBL/GenBank/DDBJ databases">
        <authorList>
            <person name="Evans L.H."/>
            <person name="Alamgir A."/>
            <person name="Owens N."/>
            <person name="Weber N.D."/>
            <person name="Virtaneva K."/>
            <person name="Barbian K."/>
            <person name="Babar A."/>
            <person name="Rosenke K."/>
        </authorList>
    </citation>
    <scope>NUCLEOTIDE SEQUENCE</scope>
    <source>
        <strain evidence="2">Nono1</strain>
    </source>
</reference>
<dbReference type="Pfam" id="PF13700">
    <property type="entry name" value="DUF4158"/>
    <property type="match status" value="1"/>
</dbReference>
<name>A0A1M4EJ16_9ACTN</name>
<feature type="domain" description="DUF4158" evidence="1">
    <location>
        <begin position="2"/>
        <end position="101"/>
    </location>
</feature>
<protein>
    <submittedName>
        <fullName evidence="2">Transposase</fullName>
    </submittedName>
</protein>
<dbReference type="EMBL" id="LT559118">
    <property type="protein sequence ID" value="SBO98774.1"/>
    <property type="molecule type" value="Genomic_DNA"/>
</dbReference>
<organism evidence="2">
    <name type="scientific">Nonomuraea gerenzanensis</name>
    <dbReference type="NCBI Taxonomy" id="93944"/>
    <lineage>
        <taxon>Bacteria</taxon>
        <taxon>Bacillati</taxon>
        <taxon>Actinomycetota</taxon>
        <taxon>Actinomycetes</taxon>
        <taxon>Streptosporangiales</taxon>
        <taxon>Streptosporangiaceae</taxon>
        <taxon>Nonomuraea</taxon>
    </lineage>
</organism>
<evidence type="ECO:0000259" key="1">
    <source>
        <dbReference type="Pfam" id="PF13700"/>
    </source>
</evidence>
<proteinExistence type="predicted"/>